<keyword evidence="1" id="KW-0732">Signal</keyword>
<dbReference type="AlphaFoldDB" id="B9M5S3"/>
<reference evidence="2 3" key="1">
    <citation type="submission" date="2009-01" db="EMBL/GenBank/DDBJ databases">
        <title>Complete sequence of Geobacter sp. FRC-32.</title>
        <authorList>
            <consortium name="US DOE Joint Genome Institute"/>
            <person name="Lucas S."/>
            <person name="Copeland A."/>
            <person name="Lapidus A."/>
            <person name="Glavina del Rio T."/>
            <person name="Dalin E."/>
            <person name="Tice H."/>
            <person name="Bruce D."/>
            <person name="Goodwin L."/>
            <person name="Pitluck S."/>
            <person name="Saunders E."/>
            <person name="Brettin T."/>
            <person name="Detter J.C."/>
            <person name="Han C."/>
            <person name="Larimer F."/>
            <person name="Land M."/>
            <person name="Hauser L."/>
            <person name="Kyrpides N."/>
            <person name="Ovchinnikova G."/>
            <person name="Kostka J."/>
            <person name="Richardson P."/>
        </authorList>
    </citation>
    <scope>NUCLEOTIDE SEQUENCE [LARGE SCALE GENOMIC DNA]</scope>
    <source>
        <strain evidence="3">DSM 22248 / JCM 15807 / FRC-32</strain>
    </source>
</reference>
<protein>
    <recommendedName>
        <fullName evidence="4">DUF3047 domain-containing protein</fullName>
    </recommendedName>
</protein>
<dbReference type="HOGENOM" id="CLU_077139_1_0_7"/>
<dbReference type="OrthoDB" id="9775969at2"/>
<evidence type="ECO:0008006" key="4">
    <source>
        <dbReference type="Google" id="ProtNLM"/>
    </source>
</evidence>
<gene>
    <name evidence="2" type="ordered locus">Geob_3489</name>
</gene>
<sequence>MPVLLFAFLLSIVAALPSLATELVVGKFSAEDLGEWTEKSFRGKTEYSLTKDEGKSVLMAHSVKAGSGLVKKVSIDARKFPVLRWSWKVDHTLKKEDIRKKKGDDFAARVYVVFPRTFFWRMRAINYVWASKMAKDSHARSPYTSNSVIIAVESGDENIKKWVTEERNVYEDYRKVFGEEPPLLGGVAIMTDTDDTQDEATAYYGDIFFEGKLQGAQENVRP</sequence>
<evidence type="ECO:0000313" key="3">
    <source>
        <dbReference type="Proteomes" id="UP000007721"/>
    </source>
</evidence>
<evidence type="ECO:0000313" key="2">
    <source>
        <dbReference type="EMBL" id="ACM21832.1"/>
    </source>
</evidence>
<feature type="chain" id="PRO_5002886540" description="DUF3047 domain-containing protein" evidence="1">
    <location>
        <begin position="21"/>
        <end position="222"/>
    </location>
</feature>
<dbReference type="InterPro" id="IPR021409">
    <property type="entry name" value="DUF3047"/>
</dbReference>
<name>B9M5S3_GEODF</name>
<dbReference type="eggNOG" id="ENOG502ZQ5C">
    <property type="taxonomic scope" value="Bacteria"/>
</dbReference>
<organism evidence="2 3">
    <name type="scientific">Geotalea daltonii (strain DSM 22248 / JCM 15807 / FRC-32)</name>
    <name type="common">Geobacter daltonii</name>
    <dbReference type="NCBI Taxonomy" id="316067"/>
    <lineage>
        <taxon>Bacteria</taxon>
        <taxon>Pseudomonadati</taxon>
        <taxon>Thermodesulfobacteriota</taxon>
        <taxon>Desulfuromonadia</taxon>
        <taxon>Geobacterales</taxon>
        <taxon>Geobacteraceae</taxon>
        <taxon>Geotalea</taxon>
    </lineage>
</organism>
<dbReference type="Proteomes" id="UP000007721">
    <property type="component" value="Chromosome"/>
</dbReference>
<dbReference type="RefSeq" id="WP_012648560.1">
    <property type="nucleotide sequence ID" value="NC_011979.1"/>
</dbReference>
<dbReference type="EMBL" id="CP001390">
    <property type="protein sequence ID" value="ACM21832.1"/>
    <property type="molecule type" value="Genomic_DNA"/>
</dbReference>
<feature type="signal peptide" evidence="1">
    <location>
        <begin position="1"/>
        <end position="20"/>
    </location>
</feature>
<evidence type="ECO:0000256" key="1">
    <source>
        <dbReference type="SAM" id="SignalP"/>
    </source>
</evidence>
<dbReference type="Pfam" id="PF11249">
    <property type="entry name" value="DUF3047"/>
    <property type="match status" value="1"/>
</dbReference>
<keyword evidence="3" id="KW-1185">Reference proteome</keyword>
<accession>B9M5S3</accession>
<dbReference type="STRING" id="316067.Geob_3489"/>
<dbReference type="KEGG" id="geo:Geob_3489"/>
<proteinExistence type="predicted"/>